<keyword evidence="3" id="KW-1003">Cell membrane</keyword>
<evidence type="ECO:0000256" key="1">
    <source>
        <dbReference type="ARBA" id="ARBA00004651"/>
    </source>
</evidence>
<feature type="domain" description="Mechanosensitive ion channel MscS" evidence="8">
    <location>
        <begin position="113"/>
        <end position="175"/>
    </location>
</feature>
<dbReference type="SUPFAM" id="SSF82861">
    <property type="entry name" value="Mechanosensitive channel protein MscS (YggB), transmembrane region"/>
    <property type="match status" value="1"/>
</dbReference>
<evidence type="ECO:0000259" key="9">
    <source>
        <dbReference type="Pfam" id="PF21088"/>
    </source>
</evidence>
<dbReference type="InterPro" id="IPR045275">
    <property type="entry name" value="MscS_archaea/bacteria_type"/>
</dbReference>
<evidence type="ECO:0000256" key="5">
    <source>
        <dbReference type="ARBA" id="ARBA00022989"/>
    </source>
</evidence>
<comment type="similarity">
    <text evidence="2">Belongs to the MscS (TC 1.A.23) family.</text>
</comment>
<comment type="subcellular location">
    <subcellularLocation>
        <location evidence="1">Cell membrane</location>
        <topology evidence="1">Multi-pass membrane protein</topology>
    </subcellularLocation>
</comment>
<feature type="transmembrane region" description="Helical" evidence="7">
    <location>
        <begin position="65"/>
        <end position="85"/>
    </location>
</feature>
<reference evidence="10 11" key="1">
    <citation type="submission" date="2017-07" db="EMBL/GenBank/DDBJ databases">
        <title>Bifidobacterium novel species.</title>
        <authorList>
            <person name="Lugli G.A."/>
            <person name="Milani C."/>
            <person name="Duranti S."/>
            <person name="Mangifesta M."/>
        </authorList>
    </citation>
    <scope>NUCLEOTIDE SEQUENCE [LARGE SCALE GENOMIC DNA]</scope>
    <source>
        <strain evidence="10 11">77</strain>
    </source>
</reference>
<accession>A0A2N5J4B8</accession>
<proteinExistence type="inferred from homology"/>
<evidence type="ECO:0000256" key="3">
    <source>
        <dbReference type="ARBA" id="ARBA00022475"/>
    </source>
</evidence>
<dbReference type="EMBL" id="NMWT01000009">
    <property type="protein sequence ID" value="PLS29065.1"/>
    <property type="molecule type" value="Genomic_DNA"/>
</dbReference>
<dbReference type="InterPro" id="IPR006685">
    <property type="entry name" value="MscS_channel_2nd"/>
</dbReference>
<dbReference type="Gene3D" id="2.30.30.60">
    <property type="match status" value="1"/>
</dbReference>
<dbReference type="PANTHER" id="PTHR30221:SF1">
    <property type="entry name" value="SMALL-CONDUCTANCE MECHANOSENSITIVE CHANNEL"/>
    <property type="match status" value="1"/>
</dbReference>
<evidence type="ECO:0000256" key="2">
    <source>
        <dbReference type="ARBA" id="ARBA00008017"/>
    </source>
</evidence>
<evidence type="ECO:0000313" key="10">
    <source>
        <dbReference type="EMBL" id="PLS29065.1"/>
    </source>
</evidence>
<dbReference type="Pfam" id="PF21088">
    <property type="entry name" value="MS_channel_1st"/>
    <property type="match status" value="1"/>
</dbReference>
<dbReference type="InterPro" id="IPR023408">
    <property type="entry name" value="MscS_beta-dom_sf"/>
</dbReference>
<evidence type="ECO:0000313" key="11">
    <source>
        <dbReference type="Proteomes" id="UP000235034"/>
    </source>
</evidence>
<protein>
    <submittedName>
        <fullName evidence="10">Transporter</fullName>
    </submittedName>
</protein>
<feature type="domain" description="Mechanosensitive ion channel transmembrane helices 2/3" evidence="9">
    <location>
        <begin position="84"/>
        <end position="112"/>
    </location>
</feature>
<organism evidence="10 11">
    <name type="scientific">Bifidobacterium parmae</name>
    <dbReference type="NCBI Taxonomy" id="361854"/>
    <lineage>
        <taxon>Bacteria</taxon>
        <taxon>Bacillati</taxon>
        <taxon>Actinomycetota</taxon>
        <taxon>Actinomycetes</taxon>
        <taxon>Bifidobacteriales</taxon>
        <taxon>Bifidobacteriaceae</taxon>
        <taxon>Bifidobacterium</taxon>
    </lineage>
</organism>
<feature type="transmembrane region" description="Helical" evidence="7">
    <location>
        <begin position="91"/>
        <end position="111"/>
    </location>
</feature>
<sequence>MYRLPAAVFIVVRMENFDDMIAAWFHANAGKLLWLCMVVVAAWVADRALRRLLRKVLDNSQIPSASIFINLMRVVVWCAAATMVLQPVFGINPTTLVTALGVGGVALSLGLKDTIANVIGGFGLMLGRVIQPGDLVSIQGVTGTVVDITWRHSMIETRAGDRMVIPNSILNTASLTKLTTVTEGMATVPFTVKGSADPDEVSRDMLRRVEAGASAVLRPENPPLVKFTGFSPYGAEGEILLFVREGVLLSTARDRAARAIATADYLVKDGGASE</sequence>
<gene>
    <name evidence="10" type="ORF">Uis4E_0799</name>
</gene>
<dbReference type="PANTHER" id="PTHR30221">
    <property type="entry name" value="SMALL-CONDUCTANCE MECHANOSENSITIVE CHANNEL"/>
    <property type="match status" value="1"/>
</dbReference>
<keyword evidence="4 7" id="KW-0812">Transmembrane</keyword>
<evidence type="ECO:0000256" key="6">
    <source>
        <dbReference type="ARBA" id="ARBA00023136"/>
    </source>
</evidence>
<dbReference type="AlphaFoldDB" id="A0A2N5J4B8"/>
<name>A0A2N5J4B8_9BIFI</name>
<keyword evidence="5 7" id="KW-1133">Transmembrane helix</keyword>
<dbReference type="Proteomes" id="UP000235034">
    <property type="component" value="Unassembled WGS sequence"/>
</dbReference>
<dbReference type="GO" id="GO:0005886">
    <property type="term" value="C:plasma membrane"/>
    <property type="evidence" value="ECO:0007669"/>
    <property type="project" value="UniProtKB-SubCell"/>
</dbReference>
<keyword evidence="6 7" id="KW-0472">Membrane</keyword>
<evidence type="ECO:0000259" key="8">
    <source>
        <dbReference type="Pfam" id="PF00924"/>
    </source>
</evidence>
<feature type="transmembrane region" description="Helical" evidence="7">
    <location>
        <begin position="20"/>
        <end position="44"/>
    </location>
</feature>
<dbReference type="Gene3D" id="1.10.287.1260">
    <property type="match status" value="1"/>
</dbReference>
<dbReference type="GO" id="GO:0008381">
    <property type="term" value="F:mechanosensitive monoatomic ion channel activity"/>
    <property type="evidence" value="ECO:0007669"/>
    <property type="project" value="InterPro"/>
</dbReference>
<dbReference type="Pfam" id="PF00924">
    <property type="entry name" value="MS_channel_2nd"/>
    <property type="match status" value="1"/>
</dbReference>
<dbReference type="SUPFAM" id="SSF50182">
    <property type="entry name" value="Sm-like ribonucleoproteins"/>
    <property type="match status" value="1"/>
</dbReference>
<dbReference type="InterPro" id="IPR010920">
    <property type="entry name" value="LSM_dom_sf"/>
</dbReference>
<dbReference type="InterPro" id="IPR011014">
    <property type="entry name" value="MscS_channel_TM-2"/>
</dbReference>
<dbReference type="InterPro" id="IPR049142">
    <property type="entry name" value="MS_channel_1st"/>
</dbReference>
<comment type="caution">
    <text evidence="10">The sequence shown here is derived from an EMBL/GenBank/DDBJ whole genome shotgun (WGS) entry which is preliminary data.</text>
</comment>
<evidence type="ECO:0000256" key="7">
    <source>
        <dbReference type="SAM" id="Phobius"/>
    </source>
</evidence>
<keyword evidence="11" id="KW-1185">Reference proteome</keyword>
<evidence type="ECO:0000256" key="4">
    <source>
        <dbReference type="ARBA" id="ARBA00022692"/>
    </source>
</evidence>